<feature type="active site" evidence="7">
    <location>
        <position position="76"/>
    </location>
</feature>
<keyword evidence="4 7" id="KW-0489">Methyltransferase</keyword>
<dbReference type="Gene3D" id="3.40.50.150">
    <property type="entry name" value="Vaccinia Virus protein VP39"/>
    <property type="match status" value="1"/>
</dbReference>
<gene>
    <name evidence="7" type="primary">pcm</name>
    <name evidence="8" type="ORF">LK12_04630</name>
</gene>
<dbReference type="OrthoDB" id="9810066at2"/>
<keyword evidence="5 7" id="KW-0808">Transferase</keyword>
<dbReference type="HAMAP" id="MF_00090">
    <property type="entry name" value="PIMT"/>
    <property type="match status" value="1"/>
</dbReference>
<dbReference type="EC" id="2.1.1.77" evidence="7"/>
<dbReference type="SUPFAM" id="SSF53335">
    <property type="entry name" value="S-adenosyl-L-methionine-dependent methyltransferases"/>
    <property type="match status" value="1"/>
</dbReference>
<dbReference type="PROSITE" id="PS01279">
    <property type="entry name" value="PCMT"/>
    <property type="match status" value="1"/>
</dbReference>
<keyword evidence="6 7" id="KW-0949">S-adenosyl-L-methionine</keyword>
<sequence>MKPLTEDHLAIYRRHMVEVIDIHFDLLSDELGKPHMGERLREALLKVPRHVFVPRELILASYQDGPLPIGFDKTISQPFIAALMIDLLDVQPDDSVLEVGTGYGYQAALLAELSRHVASIDVVEEFIEMAESRLMTLGYEDVDLRVGDGSRGWPEKAPFDKILVTAAEEEIPAPLAEQLKAGGRLVMPLGPSDTQQITLVEKNDDGTLAKTPIMPARFTPLETV</sequence>
<dbReference type="GO" id="GO:0032259">
    <property type="term" value="P:methylation"/>
    <property type="evidence" value="ECO:0007669"/>
    <property type="project" value="UniProtKB-KW"/>
</dbReference>
<reference evidence="8 9" key="1">
    <citation type="submission" date="2014-10" db="EMBL/GenBank/DDBJ databases">
        <title>Genome sequence of Novosphingobium malaysiense MUSC 273(T).</title>
        <authorList>
            <person name="Lee L.-H."/>
        </authorList>
    </citation>
    <scope>NUCLEOTIDE SEQUENCE [LARGE SCALE GENOMIC DNA]</scope>
    <source>
        <strain evidence="8 9">MUSC 273</strain>
    </source>
</reference>
<dbReference type="EMBL" id="JTDI01000001">
    <property type="protein sequence ID" value="KHK93539.1"/>
    <property type="molecule type" value="Genomic_DNA"/>
</dbReference>
<dbReference type="PANTHER" id="PTHR11579:SF0">
    <property type="entry name" value="PROTEIN-L-ISOASPARTATE(D-ASPARTATE) O-METHYLTRANSFERASE"/>
    <property type="match status" value="1"/>
</dbReference>
<dbReference type="Proteomes" id="UP000031057">
    <property type="component" value="Unassembled WGS sequence"/>
</dbReference>
<dbReference type="CDD" id="cd02440">
    <property type="entry name" value="AdoMet_MTases"/>
    <property type="match status" value="1"/>
</dbReference>
<evidence type="ECO:0000256" key="1">
    <source>
        <dbReference type="ARBA" id="ARBA00004496"/>
    </source>
</evidence>
<accession>A0A0B1ZVR1</accession>
<dbReference type="InterPro" id="IPR000682">
    <property type="entry name" value="PCMT"/>
</dbReference>
<evidence type="ECO:0000256" key="5">
    <source>
        <dbReference type="ARBA" id="ARBA00022679"/>
    </source>
</evidence>
<organism evidence="8 9">
    <name type="scientific">Novosphingobium malaysiense</name>
    <dbReference type="NCBI Taxonomy" id="1348853"/>
    <lineage>
        <taxon>Bacteria</taxon>
        <taxon>Pseudomonadati</taxon>
        <taxon>Pseudomonadota</taxon>
        <taxon>Alphaproteobacteria</taxon>
        <taxon>Sphingomonadales</taxon>
        <taxon>Sphingomonadaceae</taxon>
        <taxon>Novosphingobium</taxon>
    </lineage>
</organism>
<comment type="catalytic activity">
    <reaction evidence="7">
        <text>[protein]-L-isoaspartate + S-adenosyl-L-methionine = [protein]-L-isoaspartate alpha-methyl ester + S-adenosyl-L-homocysteine</text>
        <dbReference type="Rhea" id="RHEA:12705"/>
        <dbReference type="Rhea" id="RHEA-COMP:12143"/>
        <dbReference type="Rhea" id="RHEA-COMP:12144"/>
        <dbReference type="ChEBI" id="CHEBI:57856"/>
        <dbReference type="ChEBI" id="CHEBI:59789"/>
        <dbReference type="ChEBI" id="CHEBI:90596"/>
        <dbReference type="ChEBI" id="CHEBI:90598"/>
        <dbReference type="EC" id="2.1.1.77"/>
    </reaction>
</comment>
<dbReference type="PANTHER" id="PTHR11579">
    <property type="entry name" value="PROTEIN-L-ISOASPARTATE O-METHYLTRANSFERASE"/>
    <property type="match status" value="1"/>
</dbReference>
<dbReference type="Pfam" id="PF01135">
    <property type="entry name" value="PCMT"/>
    <property type="match status" value="1"/>
</dbReference>
<comment type="subcellular location">
    <subcellularLocation>
        <location evidence="1 7">Cytoplasm</location>
    </subcellularLocation>
</comment>
<keyword evidence="3 7" id="KW-0963">Cytoplasm</keyword>
<evidence type="ECO:0000256" key="3">
    <source>
        <dbReference type="ARBA" id="ARBA00022490"/>
    </source>
</evidence>
<evidence type="ECO:0000256" key="7">
    <source>
        <dbReference type="HAMAP-Rule" id="MF_00090"/>
    </source>
</evidence>
<dbReference type="GO" id="GO:0005737">
    <property type="term" value="C:cytoplasm"/>
    <property type="evidence" value="ECO:0007669"/>
    <property type="project" value="UniProtKB-SubCell"/>
</dbReference>
<evidence type="ECO:0000313" key="9">
    <source>
        <dbReference type="Proteomes" id="UP000031057"/>
    </source>
</evidence>
<protein>
    <recommendedName>
        <fullName evidence="7">Protein-L-isoaspartate O-methyltransferase</fullName>
        <ecNumber evidence="7">2.1.1.77</ecNumber>
    </recommendedName>
    <alternativeName>
        <fullName evidence="7">L-isoaspartyl protein carboxyl methyltransferase</fullName>
    </alternativeName>
    <alternativeName>
        <fullName evidence="7">Protein L-isoaspartyl methyltransferase</fullName>
    </alternativeName>
    <alternativeName>
        <fullName evidence="7">Protein-beta-aspartate methyltransferase</fullName>
        <shortName evidence="7">PIMT</shortName>
    </alternativeName>
</protein>
<dbReference type="GO" id="GO:0030091">
    <property type="term" value="P:protein repair"/>
    <property type="evidence" value="ECO:0007669"/>
    <property type="project" value="UniProtKB-UniRule"/>
</dbReference>
<evidence type="ECO:0000256" key="2">
    <source>
        <dbReference type="ARBA" id="ARBA00005369"/>
    </source>
</evidence>
<dbReference type="InterPro" id="IPR029063">
    <property type="entry name" value="SAM-dependent_MTases_sf"/>
</dbReference>
<keyword evidence="9" id="KW-1185">Reference proteome</keyword>
<dbReference type="NCBIfam" id="TIGR00080">
    <property type="entry name" value="pimt"/>
    <property type="match status" value="1"/>
</dbReference>
<evidence type="ECO:0000256" key="6">
    <source>
        <dbReference type="ARBA" id="ARBA00022691"/>
    </source>
</evidence>
<comment type="caution">
    <text evidence="8">The sequence shown here is derived from an EMBL/GenBank/DDBJ whole genome shotgun (WGS) entry which is preliminary data.</text>
</comment>
<dbReference type="STRING" id="1348853.LK12_04630"/>
<name>A0A0B1ZVR1_9SPHN</name>
<proteinExistence type="inferred from homology"/>
<comment type="function">
    <text evidence="7">Catalyzes the methyl esterification of L-isoaspartyl residues in peptides and proteins that result from spontaneous decomposition of normal L-aspartyl and L-asparaginyl residues. It plays a role in the repair and/or degradation of damaged proteins.</text>
</comment>
<dbReference type="RefSeq" id="WP_039279780.1">
    <property type="nucleotide sequence ID" value="NZ_JTDI01000001.1"/>
</dbReference>
<dbReference type="GO" id="GO:0004719">
    <property type="term" value="F:protein-L-isoaspartate (D-aspartate) O-methyltransferase activity"/>
    <property type="evidence" value="ECO:0007669"/>
    <property type="project" value="UniProtKB-UniRule"/>
</dbReference>
<dbReference type="AlphaFoldDB" id="A0A0B1ZVR1"/>
<dbReference type="NCBIfam" id="NF001453">
    <property type="entry name" value="PRK00312.1"/>
    <property type="match status" value="1"/>
</dbReference>
<evidence type="ECO:0000256" key="4">
    <source>
        <dbReference type="ARBA" id="ARBA00022603"/>
    </source>
</evidence>
<evidence type="ECO:0000313" key="8">
    <source>
        <dbReference type="EMBL" id="KHK93539.1"/>
    </source>
</evidence>
<comment type="similarity">
    <text evidence="2 7">Belongs to the methyltransferase superfamily. L-isoaspartyl/D-aspartyl protein methyltransferase family.</text>
</comment>